<evidence type="ECO:0000313" key="1">
    <source>
        <dbReference type="EMBL" id="QHU23594.1"/>
    </source>
</evidence>
<name>A0A6C0L4F2_9ZZZZ</name>
<accession>A0A6C0L4F2</accession>
<sequence>MIFTEDSMRLRKYFSRSTSDSINNEVNKLFRFLKKIPLNEITFLSIDDTEESPNSIDSPFISNEIKQEFLQLTMKKTVKISVNSIHVTIHIYSKGEPLNQFIHHLLTYLQLMTNITNTENRKITLNYYLTDQKKTSSFTIGKNEVNSGSCSYSPTEATIHIWRKEEILKLTLHELIHALGFDYRDPPEITEYYNTKYNLESSEIRSYEAYTEIWASLFNCYLLSQNVTKNKQHIFFQNMVQLEQTFSEFQSQKIFYLTQKKQDINKNTSVLAYYIIKNELYQDLSRFLSFCRRKNQGYIKITQNEPFISFLMKRKKVTKHNKRFNRLKNPYIRNTLRMSLNELHLF</sequence>
<dbReference type="EMBL" id="MN741036">
    <property type="protein sequence ID" value="QHU23594.1"/>
    <property type="molecule type" value="Genomic_DNA"/>
</dbReference>
<organism evidence="1">
    <name type="scientific">viral metagenome</name>
    <dbReference type="NCBI Taxonomy" id="1070528"/>
    <lineage>
        <taxon>unclassified sequences</taxon>
        <taxon>metagenomes</taxon>
        <taxon>organismal metagenomes</taxon>
    </lineage>
</organism>
<protein>
    <submittedName>
        <fullName evidence="1">Uncharacterized protein</fullName>
    </submittedName>
</protein>
<reference evidence="1" key="1">
    <citation type="journal article" date="2020" name="Nature">
        <title>Giant virus diversity and host interactions through global metagenomics.</title>
        <authorList>
            <person name="Schulz F."/>
            <person name="Roux S."/>
            <person name="Paez-Espino D."/>
            <person name="Jungbluth S."/>
            <person name="Walsh D.A."/>
            <person name="Denef V.J."/>
            <person name="McMahon K.D."/>
            <person name="Konstantinidis K.T."/>
            <person name="Eloe-Fadrosh E.A."/>
            <person name="Kyrpides N.C."/>
            <person name="Woyke T."/>
        </authorList>
    </citation>
    <scope>NUCLEOTIDE SEQUENCE</scope>
    <source>
        <strain evidence="1">GVMAG-S-ERX555907-94</strain>
    </source>
</reference>
<proteinExistence type="predicted"/>
<dbReference type="AlphaFoldDB" id="A0A6C0L4F2"/>